<evidence type="ECO:0000313" key="2">
    <source>
        <dbReference type="EMBL" id="MCC4621840.1"/>
    </source>
</evidence>
<dbReference type="PROSITE" id="PS51301">
    <property type="entry name" value="KILA_N"/>
    <property type="match status" value="1"/>
</dbReference>
<dbReference type="InterPro" id="IPR017880">
    <property type="entry name" value="KilA_N"/>
</dbReference>
<feature type="domain" description="KilA-N" evidence="1">
    <location>
        <begin position="4"/>
        <end position="107"/>
    </location>
</feature>
<dbReference type="Proteomes" id="UP001199206">
    <property type="component" value="Unassembled WGS sequence"/>
</dbReference>
<proteinExistence type="predicted"/>
<keyword evidence="3" id="KW-1185">Reference proteome</keyword>
<reference evidence="2 3" key="1">
    <citation type="submission" date="2021-10" db="EMBL/GenBank/DDBJ databases">
        <title>Genome sequencing of Xanthomonas strains from NCPPB.</title>
        <authorList>
            <person name="Hussein R."/>
            <person name="Harrison J."/>
            <person name="Studholme D.J."/>
            <person name="Vicente J."/>
            <person name="Grant M."/>
        </authorList>
    </citation>
    <scope>NUCLEOTIDE SEQUENCE [LARGE SCALE GENOMIC DNA]</scope>
    <source>
        <strain evidence="2 3">NCPPB 101</strain>
    </source>
</reference>
<gene>
    <name evidence="2" type="ORF">LL965_17825</name>
</gene>
<sequence>MNNELLPPVLCIANLQIRRDAAGRYCLNDLHQAAGGEDRHSPNRFTRAITFQSLVTELTPEMAFAPFESMRGGMAPGTYVVKELVYAYAMWISPRFHIEVIRAYDALVTASSGSAGRAPAAATAALHQARMQAVARLYRARHPAEQVALHAQATQLSLALDLPRPALPAAVVALQNGQETLARFWLAVDAGLSAGQLQNHARRNDVLAFNLPQVRQYAARSGIALPESTALTGALRSCPRLLHVNRAYNSPAIGRAVKCWVFAK</sequence>
<dbReference type="Pfam" id="PF04383">
    <property type="entry name" value="KilA-N"/>
    <property type="match status" value="1"/>
</dbReference>
<dbReference type="RefSeq" id="WP_029220368.1">
    <property type="nucleotide sequence ID" value="NZ_CAWLZN010000001.1"/>
</dbReference>
<organism evidence="2 3">
    <name type="scientific">Xanthomonas cassavae CFBP 4642</name>
    <dbReference type="NCBI Taxonomy" id="1219375"/>
    <lineage>
        <taxon>Bacteria</taxon>
        <taxon>Pseudomonadati</taxon>
        <taxon>Pseudomonadota</taxon>
        <taxon>Gammaproteobacteria</taxon>
        <taxon>Lysobacterales</taxon>
        <taxon>Lysobacteraceae</taxon>
        <taxon>Xanthomonas</taxon>
    </lineage>
</organism>
<accession>A0ABS8HL36</accession>
<comment type="caution">
    <text evidence="2">The sequence shown here is derived from an EMBL/GenBank/DDBJ whole genome shotgun (WGS) entry which is preliminary data.</text>
</comment>
<dbReference type="SMART" id="SM01252">
    <property type="entry name" value="KilA-N"/>
    <property type="match status" value="1"/>
</dbReference>
<dbReference type="InterPro" id="IPR018004">
    <property type="entry name" value="KilA/APSES_HTH"/>
</dbReference>
<name>A0ABS8HL36_9XANT</name>
<evidence type="ECO:0000313" key="3">
    <source>
        <dbReference type="Proteomes" id="UP001199206"/>
    </source>
</evidence>
<dbReference type="EMBL" id="JAJGQJ010000054">
    <property type="protein sequence ID" value="MCC4621840.1"/>
    <property type="molecule type" value="Genomic_DNA"/>
</dbReference>
<evidence type="ECO:0000259" key="1">
    <source>
        <dbReference type="PROSITE" id="PS51301"/>
    </source>
</evidence>
<protein>
    <submittedName>
        <fullName evidence="2">KilA-N domain-containing protein</fullName>
    </submittedName>
</protein>